<dbReference type="RefSeq" id="WP_309247044.1">
    <property type="nucleotide sequence ID" value="NZ_JAMXWM010000019.1"/>
</dbReference>
<dbReference type="Proteomes" id="UP001597399">
    <property type="component" value="Unassembled WGS sequence"/>
</dbReference>
<organism evidence="1 2">
    <name type="scientific">Sporolactobacillus shoreicorticis</name>
    <dbReference type="NCBI Taxonomy" id="1923877"/>
    <lineage>
        <taxon>Bacteria</taxon>
        <taxon>Bacillati</taxon>
        <taxon>Bacillota</taxon>
        <taxon>Bacilli</taxon>
        <taxon>Bacillales</taxon>
        <taxon>Sporolactobacillaceae</taxon>
        <taxon>Sporolactobacillus</taxon>
    </lineage>
</organism>
<accession>A0ABW5RZQ8</accession>
<dbReference type="EMBL" id="JBHUMQ010000013">
    <property type="protein sequence ID" value="MFD2692976.1"/>
    <property type="molecule type" value="Genomic_DNA"/>
</dbReference>
<reference evidence="2" key="1">
    <citation type="journal article" date="2019" name="Int. J. Syst. Evol. Microbiol.">
        <title>The Global Catalogue of Microorganisms (GCM) 10K type strain sequencing project: providing services to taxonomists for standard genome sequencing and annotation.</title>
        <authorList>
            <consortium name="The Broad Institute Genomics Platform"/>
            <consortium name="The Broad Institute Genome Sequencing Center for Infectious Disease"/>
            <person name="Wu L."/>
            <person name="Ma J."/>
        </authorList>
    </citation>
    <scope>NUCLEOTIDE SEQUENCE [LARGE SCALE GENOMIC DNA]</scope>
    <source>
        <strain evidence="2">TISTR 2466</strain>
    </source>
</reference>
<comment type="caution">
    <text evidence="1">The sequence shown here is derived from an EMBL/GenBank/DDBJ whole genome shotgun (WGS) entry which is preliminary data.</text>
</comment>
<proteinExistence type="predicted"/>
<sequence length="52" mass="5389">MIQVNELGSFETPIVFTNTFSVGTAVKEKHVCKAINAAETGFTEGAVGAGTD</sequence>
<protein>
    <submittedName>
        <fullName evidence="1">Uncharacterized protein</fullName>
    </submittedName>
</protein>
<evidence type="ECO:0000313" key="2">
    <source>
        <dbReference type="Proteomes" id="UP001597399"/>
    </source>
</evidence>
<dbReference type="InterPro" id="IPR016117">
    <property type="entry name" value="ArgJ-like_dom_sf"/>
</dbReference>
<keyword evidence="2" id="KW-1185">Reference proteome</keyword>
<dbReference type="SUPFAM" id="SSF56266">
    <property type="entry name" value="DmpA/ArgJ-like"/>
    <property type="match status" value="1"/>
</dbReference>
<evidence type="ECO:0000313" key="1">
    <source>
        <dbReference type="EMBL" id="MFD2692976.1"/>
    </source>
</evidence>
<gene>
    <name evidence="1" type="ORF">ACFSUE_04925</name>
</gene>
<name>A0ABW5RZQ8_9BACL</name>